<dbReference type="EMBL" id="MT161383">
    <property type="protein sequence ID" value="QJB21939.1"/>
    <property type="molecule type" value="Genomic_DNA"/>
</dbReference>
<organism evidence="1 2">
    <name type="scientific">Xanthomonas phage FoX3</name>
    <dbReference type="NCBI Taxonomy" id="2723899"/>
    <lineage>
        <taxon>Viruses</taxon>
        <taxon>Duplodnaviria</taxon>
        <taxon>Heunggongvirae</taxon>
        <taxon>Uroviricota</taxon>
        <taxon>Caudoviricetes</taxon>
        <taxon>Foxunavirus</taxon>
        <taxon>Foxunavirus fox3</taxon>
    </lineage>
</organism>
<accession>A0A858NN46</accession>
<keyword evidence="2" id="KW-1185">Reference proteome</keyword>
<protein>
    <submittedName>
        <fullName evidence="1">Uncharacterized protein</fullName>
    </submittedName>
</protein>
<gene>
    <name evidence="1" type="ORF">XccvBFoX3_gp39c</name>
</gene>
<dbReference type="Proteomes" id="UP000671940">
    <property type="component" value="Segment"/>
</dbReference>
<reference evidence="1" key="1">
    <citation type="submission" date="2020-03" db="EMBL/GenBank/DDBJ databases">
        <title>Development of an integrated pest management strategy to control Xanthomonas campestris pv. campestris using bacteriophages.</title>
        <authorList>
            <person name="Holtappels D."/>
            <person name="Lavigne R."/>
            <person name="Wagemans J."/>
        </authorList>
    </citation>
    <scope>NUCLEOTIDE SEQUENCE</scope>
</reference>
<evidence type="ECO:0000313" key="1">
    <source>
        <dbReference type="EMBL" id="QJB21939.1"/>
    </source>
</evidence>
<proteinExistence type="predicted"/>
<name>A0A858NN46_9CAUD</name>
<evidence type="ECO:0000313" key="2">
    <source>
        <dbReference type="Proteomes" id="UP000671940"/>
    </source>
</evidence>
<sequence length="44" mass="4964">MVITQLDDLSHGKEFFFMKFNPCDCTVFVRTPCRLTLTAGCGYG</sequence>